<dbReference type="EMBL" id="CP071249">
    <property type="protein sequence ID" value="UUF05853.1"/>
    <property type="molecule type" value="Genomic_DNA"/>
</dbReference>
<keyword evidence="5 6" id="KW-0449">Lipoprotein</keyword>
<evidence type="ECO:0000256" key="5">
    <source>
        <dbReference type="ARBA" id="ARBA00023288"/>
    </source>
</evidence>
<dbReference type="PROSITE" id="PS51257">
    <property type="entry name" value="PROKAR_LIPOPROTEIN"/>
    <property type="match status" value="1"/>
</dbReference>
<evidence type="ECO:0000313" key="9">
    <source>
        <dbReference type="EMBL" id="UUF05853.1"/>
    </source>
</evidence>
<dbReference type="Pfam" id="PF03180">
    <property type="entry name" value="Lipoprotein_9"/>
    <property type="match status" value="1"/>
</dbReference>
<evidence type="ECO:0000313" key="12">
    <source>
        <dbReference type="Proteomes" id="UP001058072"/>
    </source>
</evidence>
<feature type="signal peptide" evidence="8">
    <location>
        <begin position="1"/>
        <end position="25"/>
    </location>
</feature>
<evidence type="ECO:0000256" key="3">
    <source>
        <dbReference type="ARBA" id="ARBA00023136"/>
    </source>
</evidence>
<dbReference type="Proteomes" id="UP001058072">
    <property type="component" value="Chromosome"/>
</dbReference>
<gene>
    <name evidence="9" type="ORF">J0J69_12585</name>
    <name evidence="10" type="ORF">J0J70_01365</name>
</gene>
<dbReference type="EMBL" id="CP071250">
    <property type="protein sequence ID" value="UUF08701.1"/>
    <property type="molecule type" value="Genomic_DNA"/>
</dbReference>
<dbReference type="Proteomes" id="UP001058016">
    <property type="component" value="Chromosome"/>
</dbReference>
<dbReference type="PANTHER" id="PTHR30429">
    <property type="entry name" value="D-METHIONINE-BINDING LIPOPROTEIN METQ"/>
    <property type="match status" value="1"/>
</dbReference>
<evidence type="ECO:0000256" key="4">
    <source>
        <dbReference type="ARBA" id="ARBA00023139"/>
    </source>
</evidence>
<keyword evidence="3" id="KW-0472">Membrane</keyword>
<dbReference type="PIRSF" id="PIRSF002854">
    <property type="entry name" value="MetQ"/>
    <property type="match status" value="1"/>
</dbReference>
<dbReference type="GO" id="GO:0016020">
    <property type="term" value="C:membrane"/>
    <property type="evidence" value="ECO:0007669"/>
    <property type="project" value="UniProtKB-SubCell"/>
</dbReference>
<keyword evidence="2 8" id="KW-0732">Signal</keyword>
<comment type="subcellular location">
    <subcellularLocation>
        <location evidence="1">Membrane</location>
        <topology evidence="1">Lipid-anchor</topology>
    </subcellularLocation>
</comment>
<dbReference type="RefSeq" id="WP_055243437.1">
    <property type="nucleotide sequence ID" value="NZ_CP071249.1"/>
</dbReference>
<reference evidence="10 11" key="1">
    <citation type="submission" date="2021-03" db="EMBL/GenBank/DDBJ databases">
        <title>Comparative Genomics and Metabolomics in the genus Turicibacter.</title>
        <authorList>
            <person name="Maki J."/>
            <person name="Looft T."/>
        </authorList>
    </citation>
    <scope>NUCLEOTIDE SEQUENCE</scope>
    <source>
        <strain evidence="10">ISU324</strain>
        <strain evidence="9 11">MMM721</strain>
    </source>
</reference>
<evidence type="ECO:0000256" key="7">
    <source>
        <dbReference type="PIRSR" id="PIRSR002854-1"/>
    </source>
</evidence>
<evidence type="ECO:0000256" key="8">
    <source>
        <dbReference type="SAM" id="SignalP"/>
    </source>
</evidence>
<dbReference type="AlphaFoldDB" id="A0A9Q9CK96"/>
<comment type="similarity">
    <text evidence="6">Belongs to the nlpA lipoprotein family.</text>
</comment>
<dbReference type="PANTHER" id="PTHR30429:SF3">
    <property type="entry name" value="LIPOPROTEIN"/>
    <property type="match status" value="1"/>
</dbReference>
<evidence type="ECO:0000256" key="6">
    <source>
        <dbReference type="PIRNR" id="PIRNR002854"/>
    </source>
</evidence>
<evidence type="ECO:0000313" key="10">
    <source>
        <dbReference type="EMBL" id="UUF08701.1"/>
    </source>
</evidence>
<evidence type="ECO:0000256" key="2">
    <source>
        <dbReference type="ARBA" id="ARBA00022729"/>
    </source>
</evidence>
<evidence type="ECO:0000313" key="11">
    <source>
        <dbReference type="Proteomes" id="UP001058016"/>
    </source>
</evidence>
<keyword evidence="4" id="KW-0564">Palmitate</keyword>
<dbReference type="SUPFAM" id="SSF53850">
    <property type="entry name" value="Periplasmic binding protein-like II"/>
    <property type="match status" value="1"/>
</dbReference>
<dbReference type="InterPro" id="IPR004872">
    <property type="entry name" value="Lipoprotein_NlpA"/>
</dbReference>
<dbReference type="Gene3D" id="3.40.190.10">
    <property type="entry name" value="Periplasmic binding protein-like II"/>
    <property type="match status" value="2"/>
</dbReference>
<name>A0A9Q9CK96_9FIRM</name>
<protein>
    <recommendedName>
        <fullName evidence="6">Lipoprotein</fullName>
    </recommendedName>
</protein>
<feature type="chain" id="PRO_5040160271" description="Lipoprotein" evidence="8">
    <location>
        <begin position="26"/>
        <end position="271"/>
    </location>
</feature>
<proteinExistence type="inferred from homology"/>
<keyword evidence="11" id="KW-1185">Reference proteome</keyword>
<accession>A0A9Q9CK96</accession>
<evidence type="ECO:0000256" key="1">
    <source>
        <dbReference type="ARBA" id="ARBA00004635"/>
    </source>
</evidence>
<feature type="lipid moiety-binding region" description="S-diacylglycerol cysteine" evidence="7">
    <location>
        <position position="21"/>
    </location>
</feature>
<sequence length="271" mass="29504">MKKKLLSIVTTICLGILLVACGGQSGDTDKVIKLGINGEVNQIWKSVQSRLADEGIDLQFVTFSDYNLPNQALADGEIDANSFQTIAFFEQFINDHNLDLTSIGYTVLAPMGIYSSKISDLNELPDDSTVLIPNDASNGGRALLLLQDAGLIKLADEVGITPTVKDIVENPKNLEVVELVAQQLPLSLADAEIAVINNGVAVQANLSPLNDSIYIENTESESVVNYYNIIAARTEDKDNPTLKRLVEVYQTEETKKAIEEEYKGASIPVFE</sequence>
<organism evidence="10 12">
    <name type="scientific">Turicibacter bilis</name>
    <dbReference type="NCBI Taxonomy" id="2735723"/>
    <lineage>
        <taxon>Bacteria</taxon>
        <taxon>Bacillati</taxon>
        <taxon>Bacillota</taxon>
        <taxon>Erysipelotrichia</taxon>
        <taxon>Erysipelotrichales</taxon>
        <taxon>Turicibacteraceae</taxon>
        <taxon>Turicibacter</taxon>
    </lineage>
</organism>